<dbReference type="InterPro" id="IPR029044">
    <property type="entry name" value="Nucleotide-diphossugar_trans"/>
</dbReference>
<evidence type="ECO:0000256" key="3">
    <source>
        <dbReference type="ARBA" id="ARBA00022695"/>
    </source>
</evidence>
<evidence type="ECO:0000313" key="7">
    <source>
        <dbReference type="Proteomes" id="UP000231912"/>
    </source>
</evidence>
<feature type="binding site" evidence="5">
    <location>
        <position position="97"/>
    </location>
    <ligand>
        <name>UTP</name>
        <dbReference type="ChEBI" id="CHEBI:46398"/>
    </ligand>
</feature>
<gene>
    <name evidence="6" type="ORF">CH371_10195</name>
</gene>
<keyword evidence="2 6" id="KW-0808">Transferase</keyword>
<feature type="binding site" evidence="5">
    <location>
        <position position="188"/>
    </location>
    <ligand>
        <name>UTP</name>
        <dbReference type="ChEBI" id="CHEBI:46398"/>
    </ligand>
</feature>
<dbReference type="FunFam" id="3.90.550.10:FF:000002">
    <property type="entry name" value="UTP--glucose-1-phosphate uridylyltransferase"/>
    <property type="match status" value="1"/>
</dbReference>
<proteinExistence type="inferred from homology"/>
<evidence type="ECO:0000256" key="5">
    <source>
        <dbReference type="PIRSR" id="PIRSR000806-2"/>
    </source>
</evidence>
<dbReference type="Gene3D" id="2.160.10.10">
    <property type="entry name" value="Hexapeptide repeat proteins"/>
    <property type="match status" value="1"/>
</dbReference>
<keyword evidence="3" id="KW-0548">Nucleotidyltransferase</keyword>
<accession>A0A2M9ZBZ3</accession>
<dbReference type="GO" id="GO:0003983">
    <property type="term" value="F:UTP:glucose-1-phosphate uridylyltransferase activity"/>
    <property type="evidence" value="ECO:0007669"/>
    <property type="project" value="InterPro"/>
</dbReference>
<dbReference type="SUPFAM" id="SSF53448">
    <property type="entry name" value="Nucleotide-diphospho-sugar transferases"/>
    <property type="match status" value="1"/>
</dbReference>
<feature type="binding site" evidence="4">
    <location>
        <position position="189"/>
    </location>
    <ligand>
        <name>substrate</name>
    </ligand>
</feature>
<dbReference type="Proteomes" id="UP000231912">
    <property type="component" value="Unassembled WGS sequence"/>
</dbReference>
<comment type="similarity">
    <text evidence="1">Belongs to the UDPGP type 1 family.</text>
</comment>
<dbReference type="InterPro" id="IPR002618">
    <property type="entry name" value="UDPGP_fam"/>
</dbReference>
<feature type="binding site" evidence="5">
    <location>
        <position position="219"/>
    </location>
    <ligand>
        <name>UTP</name>
        <dbReference type="ChEBI" id="CHEBI:46398"/>
    </ligand>
</feature>
<evidence type="ECO:0000313" key="6">
    <source>
        <dbReference type="EMBL" id="PJZ65894.1"/>
    </source>
</evidence>
<evidence type="ECO:0000256" key="4">
    <source>
        <dbReference type="PIRSR" id="PIRSR000806-1"/>
    </source>
</evidence>
<dbReference type="RefSeq" id="WP_100758790.1">
    <property type="nucleotide sequence ID" value="NZ_NPDT01000003.1"/>
</dbReference>
<reference evidence="6 7" key="1">
    <citation type="submission" date="2017-07" db="EMBL/GenBank/DDBJ databases">
        <title>Leptospira spp. isolated from tropical soils.</title>
        <authorList>
            <person name="Thibeaux R."/>
            <person name="Iraola G."/>
            <person name="Ferres I."/>
            <person name="Bierque E."/>
            <person name="Girault D."/>
            <person name="Soupe-Gilbert M.-E."/>
            <person name="Picardeau M."/>
            <person name="Goarant C."/>
        </authorList>
    </citation>
    <scope>NUCLEOTIDE SEQUENCE [LARGE SCALE GENOMIC DNA]</scope>
    <source>
        <strain evidence="6 7">FH2-C-A2</strain>
    </source>
</reference>
<protein>
    <submittedName>
        <fullName evidence="6">Nucleotide glucose-1-phosphate uridylyl transferase</fullName>
    </submittedName>
</protein>
<dbReference type="AlphaFoldDB" id="A0A2M9ZBZ3"/>
<dbReference type="PANTHER" id="PTHR43511">
    <property type="match status" value="1"/>
</dbReference>
<dbReference type="Pfam" id="PF01704">
    <property type="entry name" value="UDPGP"/>
    <property type="match status" value="1"/>
</dbReference>
<dbReference type="Gene3D" id="3.90.550.10">
    <property type="entry name" value="Spore Coat Polysaccharide Biosynthesis Protein SpsA, Chain A"/>
    <property type="match status" value="1"/>
</dbReference>
<evidence type="ECO:0000256" key="2">
    <source>
        <dbReference type="ARBA" id="ARBA00022679"/>
    </source>
</evidence>
<evidence type="ECO:0000256" key="1">
    <source>
        <dbReference type="ARBA" id="ARBA00010401"/>
    </source>
</evidence>
<sequence>MDSLIEESEKLTREKMLREGLSSEFVSDFLEKVREVRNGETGIVKWEEVGDLDPSKDEISLEEIEKLQSNSLESLKKLVVIKLNGGLGTSMGLSGPKSLIEIKDGMSFLAIVSRQIGHLRKSQGLEVPLILMDSFNTQEQSRKELERIGFIQNYPTSFLQHKVPRLLAKELRPLELDGDKQEEWCPPGHGDIWFTLLETGLLDRLLQNGYRVAFVSNGDNLGATVHSGILEYMLKEDLQFCMEMTPKTLADKKGGAIFRRIQGGEKKNLQLLETAQVPPDHMHEFEGLGKFRTFSTNNLWIRLDSLKEKLLSGTFRLSLIVNPKKVDGKEVLQLETAMGSAIQNFERTKGIIVPRDRFAPVKKCEDYLVRRSDAYSLNDDFSVTMSKERKKGGLGELLVELDERYYKKVGDFSARLQVIPSLVRCTSLKVEGDILFDTKLMLEGDVTLVNPSLTQKKISELGQDRISNEVVRFRFT</sequence>
<dbReference type="GO" id="GO:0006011">
    <property type="term" value="P:UDP-alpha-D-glucose metabolic process"/>
    <property type="evidence" value="ECO:0007669"/>
    <property type="project" value="InterPro"/>
</dbReference>
<dbReference type="InterPro" id="IPR016267">
    <property type="entry name" value="UDPGP_trans"/>
</dbReference>
<dbReference type="PIRSF" id="PIRSF000806">
    <property type="entry name" value="UDPGP"/>
    <property type="match status" value="1"/>
</dbReference>
<organism evidence="6 7">
    <name type="scientific">Leptospira wolffii</name>
    <dbReference type="NCBI Taxonomy" id="409998"/>
    <lineage>
        <taxon>Bacteria</taxon>
        <taxon>Pseudomonadati</taxon>
        <taxon>Spirochaetota</taxon>
        <taxon>Spirochaetia</taxon>
        <taxon>Leptospirales</taxon>
        <taxon>Leptospiraceae</taxon>
        <taxon>Leptospira</taxon>
    </lineage>
</organism>
<dbReference type="EMBL" id="NPDT01000003">
    <property type="protein sequence ID" value="PJZ65894.1"/>
    <property type="molecule type" value="Genomic_DNA"/>
</dbReference>
<name>A0A2M9ZBZ3_9LEPT</name>
<comment type="caution">
    <text evidence="6">The sequence shown here is derived from an EMBL/GenBank/DDBJ whole genome shotgun (WGS) entry which is preliminary data.</text>
</comment>
<feature type="binding site" evidence="5">
    <location>
        <position position="362"/>
    </location>
    <ligand>
        <name>UTP</name>
        <dbReference type="ChEBI" id="CHEBI:46398"/>
    </ligand>
</feature>
<feature type="binding site" evidence="5">
    <location>
        <position position="160"/>
    </location>
    <ligand>
        <name>UTP</name>
        <dbReference type="ChEBI" id="CHEBI:46398"/>
    </ligand>
</feature>